<protein>
    <submittedName>
        <fullName evidence="1">Uncharacterized protein</fullName>
    </submittedName>
</protein>
<proteinExistence type="predicted"/>
<dbReference type="NCBIfam" id="NF040910">
    <property type="entry name" value="CD1375_fam"/>
    <property type="match status" value="1"/>
</dbReference>
<dbReference type="RefSeq" id="WP_317981585.1">
    <property type="nucleotide sequence ID" value="NZ_BTCL01000021.1"/>
</dbReference>
<name>A0ABQ6NTW1_9BACL</name>
<reference evidence="1 2" key="1">
    <citation type="submission" date="2023-05" db="EMBL/GenBank/DDBJ databases">
        <title>Draft genome of Paenibacillus sp. CCS26.</title>
        <authorList>
            <person name="Akita H."/>
            <person name="Shinto Y."/>
            <person name="Kimura Z."/>
        </authorList>
    </citation>
    <scope>NUCLEOTIDE SEQUENCE [LARGE SCALE GENOMIC DNA]</scope>
    <source>
        <strain evidence="1 2">CCS26</strain>
    </source>
</reference>
<keyword evidence="2" id="KW-1185">Reference proteome</keyword>
<comment type="caution">
    <text evidence="1">The sequence shown here is derived from an EMBL/GenBank/DDBJ whole genome shotgun (WGS) entry which is preliminary data.</text>
</comment>
<dbReference type="Proteomes" id="UP001285921">
    <property type="component" value="Unassembled WGS sequence"/>
</dbReference>
<dbReference type="InterPro" id="IPR047907">
    <property type="entry name" value="CD1375-like"/>
</dbReference>
<evidence type="ECO:0000313" key="2">
    <source>
        <dbReference type="Proteomes" id="UP001285921"/>
    </source>
</evidence>
<dbReference type="EMBL" id="BTCL01000021">
    <property type="protein sequence ID" value="GMK47662.1"/>
    <property type="molecule type" value="Genomic_DNA"/>
</dbReference>
<accession>A0ABQ6NTW1</accession>
<organism evidence="1 2">
    <name type="scientific">Paenibacillus glycanilyticus</name>
    <dbReference type="NCBI Taxonomy" id="126569"/>
    <lineage>
        <taxon>Bacteria</taxon>
        <taxon>Bacillati</taxon>
        <taxon>Bacillota</taxon>
        <taxon>Bacilli</taxon>
        <taxon>Bacillales</taxon>
        <taxon>Paenibacillaceae</taxon>
        <taxon>Paenibacillus</taxon>
    </lineage>
</organism>
<sequence length="42" mass="4685">MSTNTIVQIYVKLVRAGVRTIETVPVNIRDEVAAELNEEVTI</sequence>
<evidence type="ECO:0000313" key="1">
    <source>
        <dbReference type="EMBL" id="GMK47662.1"/>
    </source>
</evidence>
<gene>
    <name evidence="1" type="ORF">PghCCS26_47920</name>
</gene>